<dbReference type="InParanoid" id="A0A2P5E7F1"/>
<dbReference type="AlphaFoldDB" id="A0A2P5E7F1"/>
<evidence type="ECO:0000313" key="2">
    <source>
        <dbReference type="Proteomes" id="UP000237000"/>
    </source>
</evidence>
<dbReference type="EMBL" id="JXTC01000216">
    <property type="protein sequence ID" value="PON81479.1"/>
    <property type="molecule type" value="Genomic_DNA"/>
</dbReference>
<name>A0A2P5E7F1_TREOI</name>
<feature type="non-terminal residue" evidence="1">
    <location>
        <position position="1"/>
    </location>
</feature>
<evidence type="ECO:0000313" key="1">
    <source>
        <dbReference type="EMBL" id="PON81479.1"/>
    </source>
</evidence>
<accession>A0A2P5E7F1</accession>
<protein>
    <submittedName>
        <fullName evidence="1">Uncharacterized protein</fullName>
    </submittedName>
</protein>
<proteinExistence type="predicted"/>
<comment type="caution">
    <text evidence="1">The sequence shown here is derived from an EMBL/GenBank/DDBJ whole genome shotgun (WGS) entry which is preliminary data.</text>
</comment>
<gene>
    <name evidence="1" type="ORF">TorRG33x02_227480</name>
</gene>
<reference evidence="2" key="1">
    <citation type="submission" date="2016-06" db="EMBL/GenBank/DDBJ databases">
        <title>Parallel loss of symbiosis genes in relatives of nitrogen-fixing non-legume Parasponia.</title>
        <authorList>
            <person name="Van Velzen R."/>
            <person name="Holmer R."/>
            <person name="Bu F."/>
            <person name="Rutten L."/>
            <person name="Van Zeijl A."/>
            <person name="Liu W."/>
            <person name="Santuari L."/>
            <person name="Cao Q."/>
            <person name="Sharma T."/>
            <person name="Shen D."/>
            <person name="Roswanjaya Y."/>
            <person name="Wardhani T."/>
            <person name="Kalhor M.S."/>
            <person name="Jansen J."/>
            <person name="Van den Hoogen J."/>
            <person name="Gungor B."/>
            <person name="Hartog M."/>
            <person name="Hontelez J."/>
            <person name="Verver J."/>
            <person name="Yang W.-C."/>
            <person name="Schijlen E."/>
            <person name="Repin R."/>
            <person name="Schilthuizen M."/>
            <person name="Schranz E."/>
            <person name="Heidstra R."/>
            <person name="Miyata K."/>
            <person name="Fedorova E."/>
            <person name="Kohlen W."/>
            <person name="Bisseling T."/>
            <person name="Smit S."/>
            <person name="Geurts R."/>
        </authorList>
    </citation>
    <scope>NUCLEOTIDE SEQUENCE [LARGE SCALE GENOMIC DNA]</scope>
    <source>
        <strain evidence="2">cv. RG33-2</strain>
    </source>
</reference>
<sequence>ESLSKLLTVHHRSRHCNSSKVFGTEFFSMSRAIFPSRSRLRASLSPSHQNFHCRR</sequence>
<keyword evidence="2" id="KW-1185">Reference proteome</keyword>
<organism evidence="1 2">
    <name type="scientific">Trema orientale</name>
    <name type="common">Charcoal tree</name>
    <name type="synonym">Celtis orientalis</name>
    <dbReference type="NCBI Taxonomy" id="63057"/>
    <lineage>
        <taxon>Eukaryota</taxon>
        <taxon>Viridiplantae</taxon>
        <taxon>Streptophyta</taxon>
        <taxon>Embryophyta</taxon>
        <taxon>Tracheophyta</taxon>
        <taxon>Spermatophyta</taxon>
        <taxon>Magnoliopsida</taxon>
        <taxon>eudicotyledons</taxon>
        <taxon>Gunneridae</taxon>
        <taxon>Pentapetalae</taxon>
        <taxon>rosids</taxon>
        <taxon>fabids</taxon>
        <taxon>Rosales</taxon>
        <taxon>Cannabaceae</taxon>
        <taxon>Trema</taxon>
    </lineage>
</organism>
<dbReference type="Proteomes" id="UP000237000">
    <property type="component" value="Unassembled WGS sequence"/>
</dbReference>